<evidence type="ECO:0000313" key="2">
    <source>
        <dbReference type="EMBL" id="EYB82722.1"/>
    </source>
</evidence>
<sequence length="76" mass="8112">MYVHTVGVDSGGLSAAPKSTQRHRAARAGILIGTTNFATRASWSAEKPPPSTPTVLELAEESVKIRSNQLTSRPRP</sequence>
<evidence type="ECO:0000313" key="3">
    <source>
        <dbReference type="Proteomes" id="UP000024635"/>
    </source>
</evidence>
<reference evidence="3" key="1">
    <citation type="journal article" date="2015" name="Nat. Genet.">
        <title>The genome and transcriptome of the zoonotic hookworm Ancylostoma ceylanicum identify infection-specific gene families.</title>
        <authorList>
            <person name="Schwarz E.M."/>
            <person name="Hu Y."/>
            <person name="Antoshechkin I."/>
            <person name="Miller M.M."/>
            <person name="Sternberg P.W."/>
            <person name="Aroian R.V."/>
        </authorList>
    </citation>
    <scope>NUCLEOTIDE SEQUENCE</scope>
    <source>
        <strain evidence="3">HY135</strain>
    </source>
</reference>
<gene>
    <name evidence="2" type="primary">Acey_s0352.g3254</name>
    <name evidence="2" type="ORF">Y032_0352g3254</name>
</gene>
<feature type="region of interest" description="Disordered" evidence="1">
    <location>
        <begin position="1"/>
        <end position="21"/>
    </location>
</feature>
<accession>A0A016RX96</accession>
<dbReference type="Proteomes" id="UP000024635">
    <property type="component" value="Unassembled WGS sequence"/>
</dbReference>
<comment type="caution">
    <text evidence="2">The sequence shown here is derived from an EMBL/GenBank/DDBJ whole genome shotgun (WGS) entry which is preliminary data.</text>
</comment>
<dbReference type="EMBL" id="JARK01001688">
    <property type="protein sequence ID" value="EYB82722.1"/>
    <property type="molecule type" value="Genomic_DNA"/>
</dbReference>
<organism evidence="2 3">
    <name type="scientific">Ancylostoma ceylanicum</name>
    <dbReference type="NCBI Taxonomy" id="53326"/>
    <lineage>
        <taxon>Eukaryota</taxon>
        <taxon>Metazoa</taxon>
        <taxon>Ecdysozoa</taxon>
        <taxon>Nematoda</taxon>
        <taxon>Chromadorea</taxon>
        <taxon>Rhabditida</taxon>
        <taxon>Rhabditina</taxon>
        <taxon>Rhabditomorpha</taxon>
        <taxon>Strongyloidea</taxon>
        <taxon>Ancylostomatidae</taxon>
        <taxon>Ancylostomatinae</taxon>
        <taxon>Ancylostoma</taxon>
    </lineage>
</organism>
<name>A0A016RX96_9BILA</name>
<proteinExistence type="predicted"/>
<dbReference type="AlphaFoldDB" id="A0A016RX96"/>
<keyword evidence="3" id="KW-1185">Reference proteome</keyword>
<evidence type="ECO:0000256" key="1">
    <source>
        <dbReference type="SAM" id="MobiDB-lite"/>
    </source>
</evidence>
<protein>
    <submittedName>
        <fullName evidence="2">Uncharacterized protein</fullName>
    </submittedName>
</protein>